<accession>A0A9W6H7D4</accession>
<protein>
    <recommendedName>
        <fullName evidence="1">DUF218 domain-containing protein</fullName>
    </recommendedName>
</protein>
<comment type="caution">
    <text evidence="2">The sequence shown here is derived from an EMBL/GenBank/DDBJ whole genome shotgun (WGS) entry which is preliminary data.</text>
</comment>
<dbReference type="InterPro" id="IPR014729">
    <property type="entry name" value="Rossmann-like_a/b/a_fold"/>
</dbReference>
<proteinExistence type="predicted"/>
<evidence type="ECO:0000313" key="2">
    <source>
        <dbReference type="EMBL" id="GLJ74921.1"/>
    </source>
</evidence>
<evidence type="ECO:0000259" key="1">
    <source>
        <dbReference type="Pfam" id="PF02698"/>
    </source>
</evidence>
<dbReference type="Proteomes" id="UP001142372">
    <property type="component" value="Unassembled WGS sequence"/>
</dbReference>
<sequence>MGRHHRTTPRRAVAVGIGAALGASAVLAASEWLTWRASVQALPLGRLDPAIREPGEVVLVLGFASSSSGRVNAVQRWRTRIAVRSVDPRTATFLFSGAATRTERSEAALMAEYAAAVLGVPADRVVLEEQARSTWENIRFSLPLIGAAPSVKIASNTFHALRARRYLAQQAPEVAARLRRARDYRPGEFAPLKPVLVVYEWVRAAAVTRRARR</sequence>
<organism evidence="2 3">
    <name type="scientific">Leifsonia poae</name>
    <dbReference type="NCBI Taxonomy" id="110933"/>
    <lineage>
        <taxon>Bacteria</taxon>
        <taxon>Bacillati</taxon>
        <taxon>Actinomycetota</taxon>
        <taxon>Actinomycetes</taxon>
        <taxon>Micrococcales</taxon>
        <taxon>Microbacteriaceae</taxon>
        <taxon>Leifsonia</taxon>
    </lineage>
</organism>
<dbReference type="Pfam" id="PF02698">
    <property type="entry name" value="DUF218"/>
    <property type="match status" value="1"/>
</dbReference>
<dbReference type="CDD" id="cd06259">
    <property type="entry name" value="YdcF-like"/>
    <property type="match status" value="1"/>
</dbReference>
<dbReference type="InterPro" id="IPR051599">
    <property type="entry name" value="Cell_Envelope_Assoc"/>
</dbReference>
<reference evidence="2" key="1">
    <citation type="journal article" date="2014" name="Int. J. Syst. Evol. Microbiol.">
        <title>Complete genome sequence of Corynebacterium casei LMG S-19264T (=DSM 44701T), isolated from a smear-ripened cheese.</title>
        <authorList>
            <consortium name="US DOE Joint Genome Institute (JGI-PGF)"/>
            <person name="Walter F."/>
            <person name="Albersmeier A."/>
            <person name="Kalinowski J."/>
            <person name="Ruckert C."/>
        </authorList>
    </citation>
    <scope>NUCLEOTIDE SEQUENCE</scope>
    <source>
        <strain evidence="2">VKM Ac-1401</strain>
    </source>
</reference>
<name>A0A9W6H7D4_9MICO</name>
<keyword evidence="3" id="KW-1185">Reference proteome</keyword>
<dbReference type="GO" id="GO:0043164">
    <property type="term" value="P:Gram-negative-bacterium-type cell wall biogenesis"/>
    <property type="evidence" value="ECO:0007669"/>
    <property type="project" value="TreeGrafter"/>
</dbReference>
<gene>
    <name evidence="2" type="ORF">GCM10017584_04940</name>
</gene>
<dbReference type="GO" id="GO:0000270">
    <property type="term" value="P:peptidoglycan metabolic process"/>
    <property type="evidence" value="ECO:0007669"/>
    <property type="project" value="TreeGrafter"/>
</dbReference>
<reference evidence="2" key="2">
    <citation type="submission" date="2023-01" db="EMBL/GenBank/DDBJ databases">
        <authorList>
            <person name="Sun Q."/>
            <person name="Evtushenko L."/>
        </authorList>
    </citation>
    <scope>NUCLEOTIDE SEQUENCE</scope>
    <source>
        <strain evidence="2">VKM Ac-1401</strain>
    </source>
</reference>
<dbReference type="Gene3D" id="3.40.50.620">
    <property type="entry name" value="HUPs"/>
    <property type="match status" value="1"/>
</dbReference>
<dbReference type="EMBL" id="BSEN01000001">
    <property type="protein sequence ID" value="GLJ74921.1"/>
    <property type="molecule type" value="Genomic_DNA"/>
</dbReference>
<dbReference type="PANTHER" id="PTHR30336:SF4">
    <property type="entry name" value="ENVELOPE BIOGENESIS FACTOR ELYC"/>
    <property type="match status" value="1"/>
</dbReference>
<dbReference type="PANTHER" id="PTHR30336">
    <property type="entry name" value="INNER MEMBRANE PROTEIN, PROBABLE PERMEASE"/>
    <property type="match status" value="1"/>
</dbReference>
<evidence type="ECO:0000313" key="3">
    <source>
        <dbReference type="Proteomes" id="UP001142372"/>
    </source>
</evidence>
<dbReference type="RefSeq" id="WP_271175600.1">
    <property type="nucleotide sequence ID" value="NZ_BAAAJO010000001.1"/>
</dbReference>
<dbReference type="GO" id="GO:0005886">
    <property type="term" value="C:plasma membrane"/>
    <property type="evidence" value="ECO:0007669"/>
    <property type="project" value="TreeGrafter"/>
</dbReference>
<dbReference type="InterPro" id="IPR003848">
    <property type="entry name" value="DUF218"/>
</dbReference>
<dbReference type="AlphaFoldDB" id="A0A9W6H7D4"/>
<feature type="domain" description="DUF218" evidence="1">
    <location>
        <begin position="57"/>
        <end position="202"/>
    </location>
</feature>